<dbReference type="STRING" id="1032480.MLP_00540"/>
<feature type="transmembrane region" description="Helical" evidence="6">
    <location>
        <begin position="70"/>
        <end position="85"/>
    </location>
</feature>
<proteinExistence type="predicted"/>
<evidence type="ECO:0000256" key="5">
    <source>
        <dbReference type="SAM" id="MobiDB-lite"/>
    </source>
</evidence>
<feature type="transmembrane region" description="Helical" evidence="6">
    <location>
        <begin position="221"/>
        <end position="238"/>
    </location>
</feature>
<keyword evidence="4 6" id="KW-0472">Membrane</keyword>
<evidence type="ECO:0000313" key="8">
    <source>
        <dbReference type="EMBL" id="BAK33068.1"/>
    </source>
</evidence>
<dbReference type="eggNOG" id="COG0659">
    <property type="taxonomic scope" value="Bacteria"/>
</dbReference>
<dbReference type="RefSeq" id="WP_013860957.1">
    <property type="nucleotide sequence ID" value="NC_015635.1"/>
</dbReference>
<feature type="transmembrane region" description="Helical" evidence="6">
    <location>
        <begin position="271"/>
        <end position="294"/>
    </location>
</feature>
<feature type="transmembrane region" description="Helical" evidence="6">
    <location>
        <begin position="43"/>
        <end position="64"/>
    </location>
</feature>
<feature type="domain" description="STAS" evidence="7">
    <location>
        <begin position="457"/>
        <end position="571"/>
    </location>
</feature>
<feature type="transmembrane region" description="Helical" evidence="6">
    <location>
        <begin position="92"/>
        <end position="112"/>
    </location>
</feature>
<protein>
    <submittedName>
        <fullName evidence="8">Putative sulfate transporter</fullName>
    </submittedName>
</protein>
<dbReference type="GO" id="GO:0016020">
    <property type="term" value="C:membrane"/>
    <property type="evidence" value="ECO:0007669"/>
    <property type="project" value="UniProtKB-SubCell"/>
</dbReference>
<dbReference type="GO" id="GO:0055085">
    <property type="term" value="P:transmembrane transport"/>
    <property type="evidence" value="ECO:0007669"/>
    <property type="project" value="InterPro"/>
</dbReference>
<organism evidence="8 9">
    <name type="scientific">Microlunatus phosphovorus (strain ATCC 700054 / DSM 10555 / JCM 9379 / NBRC 101784 / NCIMB 13414 / VKM Ac-1990 / NM-1)</name>
    <dbReference type="NCBI Taxonomy" id="1032480"/>
    <lineage>
        <taxon>Bacteria</taxon>
        <taxon>Bacillati</taxon>
        <taxon>Actinomycetota</taxon>
        <taxon>Actinomycetes</taxon>
        <taxon>Propionibacteriales</taxon>
        <taxon>Propionibacteriaceae</taxon>
        <taxon>Microlunatus</taxon>
    </lineage>
</organism>
<reference evidence="8 9" key="1">
    <citation type="submission" date="2011-05" db="EMBL/GenBank/DDBJ databases">
        <title>Whole genome sequence of Microlunatus phosphovorus NM-1.</title>
        <authorList>
            <person name="Hosoyama A."/>
            <person name="Sasaki K."/>
            <person name="Harada T."/>
            <person name="Igarashi R."/>
            <person name="Kawakoshi A."/>
            <person name="Sasagawa M."/>
            <person name="Fukada J."/>
            <person name="Nakamura S."/>
            <person name="Katano Y."/>
            <person name="Hanada S."/>
            <person name="Kamagata Y."/>
            <person name="Nakamura N."/>
            <person name="Yamazaki S."/>
            <person name="Fujita N."/>
        </authorList>
    </citation>
    <scope>NUCLEOTIDE SEQUENCE [LARGE SCALE GENOMIC DNA]</scope>
    <source>
        <strain evidence="9">ATCC 700054 / DSM 10555 / JCM 9379 / NBRC 101784 / NCIMB 13414 / VKM Ac-1990 / NM-1</strain>
    </source>
</reference>
<sequence length="829" mass="87039">MSRDVQEAETTSRPLVGSPWVRLRFPITDWLPRYRREQLRPDLLAGCVVAALAVPQALGYATIAGVPVEVGLYAVPIALIAYAVFGSSKQLILGPVSTVSVMSGSLVAALGPTDVAQAIAFTTAAAICAGGVLIFAAHIRVGWVAEFLSKPIITGFVLGLTLLVVLGELPSLLGIHVGPRDVLGRINGLVIGIGDANLLTIGVSAAALTIVFAGSKLLPRLPWSLVVLVLGLALSQILDLGGRGVQVVGHVPGGLPTPSIPVVPLDRITDIIMAGVALGFVGLAEGLSAARLFAQKRDYIVRTDQELFAAGAGSLASGLMGGLAVAGSLSKTAAVDRSGGRSQVAGLAAAVLSVLAILFFAPTLGILPKAVLSAIVVHAVWGLIDIPSMRRYRNSRKIDFLSAWVATIGVLVAGPLLGLLVAIGAAIFGLVYRSSRVTIDVMGKVPGEKAAWGSVENHPERVALPGVLVLRLNESLFWVNAAQVKDRVLELLDEHPGTKALVLDLESSDQLEITSADTLAALLDRLEVRGIDLYLVRVRFRVRKVLRATGLRQRIGEDHIWHSISQGVRAARKQHGLKGSKAKAALALVPAVPAEVETATETVALTEIEPAVETDGRAAAETVAAPEQPVPTEPVEVERAADTAEDLPESETWMAETVAVPEELVGPRVDEPSSDGVASDGVATAEPVATEVVVAEPAEELTEPATAADLEPIEVAQSVPAAETPAEESVELVEGVPEMQSVEHDAEVSGDELSVVEDGDEEQVADADEEIVLSHSEEDEILADDSTDSSPPKKQKHKRKKAEKKKAKKAKKALKDKAEKKHGKKETAA</sequence>
<keyword evidence="3 6" id="KW-1133">Transmembrane helix</keyword>
<evidence type="ECO:0000256" key="3">
    <source>
        <dbReference type="ARBA" id="ARBA00022989"/>
    </source>
</evidence>
<dbReference type="eggNOG" id="COG4530">
    <property type="taxonomic scope" value="Bacteria"/>
</dbReference>
<dbReference type="Proteomes" id="UP000007947">
    <property type="component" value="Chromosome"/>
</dbReference>
<name>F5XGG1_MICPN</name>
<dbReference type="EMBL" id="AP012204">
    <property type="protein sequence ID" value="BAK33068.1"/>
    <property type="molecule type" value="Genomic_DNA"/>
</dbReference>
<evidence type="ECO:0000256" key="6">
    <source>
        <dbReference type="SAM" id="Phobius"/>
    </source>
</evidence>
<feature type="transmembrane region" description="Helical" evidence="6">
    <location>
        <begin position="404"/>
        <end position="432"/>
    </location>
</feature>
<feature type="transmembrane region" description="Helical" evidence="6">
    <location>
        <begin position="189"/>
        <end position="214"/>
    </location>
</feature>
<feature type="compositionally biased region" description="Basic and acidic residues" evidence="5">
    <location>
        <begin position="813"/>
        <end position="829"/>
    </location>
</feature>
<gene>
    <name evidence="8" type="ordered locus">MLP_00540</name>
</gene>
<feature type="transmembrane region" description="Helical" evidence="6">
    <location>
        <begin position="118"/>
        <end position="139"/>
    </location>
</feature>
<dbReference type="InterPro" id="IPR002645">
    <property type="entry name" value="STAS_dom"/>
</dbReference>
<dbReference type="CDD" id="cd07042">
    <property type="entry name" value="STAS_SulP_like_sulfate_transporter"/>
    <property type="match status" value="1"/>
</dbReference>
<accession>F5XGG1</accession>
<dbReference type="Pfam" id="PF00916">
    <property type="entry name" value="Sulfate_transp"/>
    <property type="match status" value="1"/>
</dbReference>
<dbReference type="PANTHER" id="PTHR11814">
    <property type="entry name" value="SULFATE TRANSPORTER"/>
    <property type="match status" value="1"/>
</dbReference>
<dbReference type="InterPro" id="IPR001902">
    <property type="entry name" value="SLC26A/SulP_fam"/>
</dbReference>
<evidence type="ECO:0000256" key="4">
    <source>
        <dbReference type="ARBA" id="ARBA00023136"/>
    </source>
</evidence>
<feature type="transmembrane region" description="Helical" evidence="6">
    <location>
        <begin position="306"/>
        <end position="330"/>
    </location>
</feature>
<keyword evidence="9" id="KW-1185">Reference proteome</keyword>
<dbReference type="InterPro" id="IPR011547">
    <property type="entry name" value="SLC26A/SulP_dom"/>
</dbReference>
<dbReference type="KEGG" id="mph:MLP_00540"/>
<dbReference type="AlphaFoldDB" id="F5XGG1"/>
<feature type="compositionally biased region" description="Acidic residues" evidence="5">
    <location>
        <begin position="748"/>
        <end position="787"/>
    </location>
</feature>
<dbReference type="Pfam" id="PF01740">
    <property type="entry name" value="STAS"/>
    <property type="match status" value="1"/>
</dbReference>
<keyword evidence="2 6" id="KW-0812">Transmembrane</keyword>
<comment type="subcellular location">
    <subcellularLocation>
        <location evidence="1">Membrane</location>
        <topology evidence="1">Multi-pass membrane protein</topology>
    </subcellularLocation>
</comment>
<evidence type="ECO:0000256" key="1">
    <source>
        <dbReference type="ARBA" id="ARBA00004141"/>
    </source>
</evidence>
<feature type="compositionally biased region" description="Basic residues" evidence="5">
    <location>
        <begin position="793"/>
        <end position="812"/>
    </location>
</feature>
<feature type="region of interest" description="Disordered" evidence="5">
    <location>
        <begin position="701"/>
        <end position="829"/>
    </location>
</feature>
<dbReference type="InterPro" id="IPR036513">
    <property type="entry name" value="STAS_dom_sf"/>
</dbReference>
<evidence type="ECO:0000256" key="2">
    <source>
        <dbReference type="ARBA" id="ARBA00022692"/>
    </source>
</evidence>
<evidence type="ECO:0000259" key="7">
    <source>
        <dbReference type="PROSITE" id="PS50801"/>
    </source>
</evidence>
<dbReference type="HOGENOM" id="CLU_341895_0_0_11"/>
<feature type="transmembrane region" description="Helical" evidence="6">
    <location>
        <begin position="342"/>
        <end position="361"/>
    </location>
</feature>
<feature type="transmembrane region" description="Helical" evidence="6">
    <location>
        <begin position="151"/>
        <end position="169"/>
    </location>
</feature>
<dbReference type="OrthoDB" id="9769739at2"/>
<dbReference type="PROSITE" id="PS50801">
    <property type="entry name" value="STAS"/>
    <property type="match status" value="1"/>
</dbReference>
<dbReference type="SUPFAM" id="SSF52091">
    <property type="entry name" value="SpoIIaa-like"/>
    <property type="match status" value="1"/>
</dbReference>
<feature type="region of interest" description="Disordered" evidence="5">
    <location>
        <begin position="662"/>
        <end position="684"/>
    </location>
</feature>
<evidence type="ECO:0000313" key="9">
    <source>
        <dbReference type="Proteomes" id="UP000007947"/>
    </source>
</evidence>
<dbReference type="Gene3D" id="3.30.750.24">
    <property type="entry name" value="STAS domain"/>
    <property type="match status" value="1"/>
</dbReference>